<gene>
    <name evidence="4" type="ORF">AA192_23315</name>
</gene>
<accession>A0A614AXU8</accession>
<keyword evidence="3" id="KW-0175">Coiled coil</keyword>
<keyword evidence="2" id="KW-0235">DNA replication</keyword>
<feature type="coiled-coil region" evidence="3">
    <location>
        <begin position="219"/>
        <end position="253"/>
    </location>
</feature>
<sequence>MLYENHKVFKQIVKAVEAGEKVNFLPTKKFSELADVAAANAQTLNRRKKENISLSKIYQKIGQQDRAHRVAFCCSYRYMLVDSEKRAHNVHTVRCRDRHCSECQKIKSWIYQSRLKRTAIEKIKSDFKSDEFLFLTFTLKNPRVTQMRKAMRTMSQAFGMLTRRKPFSEIFRGGIRTFEVTRNYAERLKNHCHPHIHAIAQTKSDAFNLFIAYIQAEEIKALKKSLRNKRKNTDLLEKEINKINKRYSKLTANKKAEIVKVFFEKNWTECLKKCAEKEGLSWNDEDYAKTEGRAIVDVKQVRAGGEPGAPILTGEGFQEHGEKVINYVLKYSLKEDDKRIFTGDKWSQIFDNQIRGMRMIAPFGLWRSELSKEEDHEYDEKEYFARFESVTDNNAYLAKFDSEYKTETITAAEIKRVKRSQLCLSLDHLNRKYISTIKELKAKLNTALIKTYISKHVEANAINEIVLEINKYNGRIRANFEKLVKYGEYVKGERFYIKTYIQAESYFNNIDLEYQKNIHLFKYNDINKDDRNFKYHVFEYLEEHKVEKIDSYQFFDIELIDVEEYADIEVCEEAPF</sequence>
<evidence type="ECO:0000313" key="4">
    <source>
        <dbReference type="EMBL" id="ECW4162004.1"/>
    </source>
</evidence>
<dbReference type="AlphaFoldDB" id="A0A614AXU8"/>
<dbReference type="GO" id="GO:0006260">
    <property type="term" value="P:DNA replication"/>
    <property type="evidence" value="ECO:0007669"/>
    <property type="project" value="UniProtKB-KW"/>
</dbReference>
<dbReference type="InterPro" id="IPR000989">
    <property type="entry name" value="Rep"/>
</dbReference>
<evidence type="ECO:0000256" key="3">
    <source>
        <dbReference type="SAM" id="Coils"/>
    </source>
</evidence>
<reference evidence="4" key="1">
    <citation type="submission" date="2018-07" db="EMBL/GenBank/DDBJ databases">
        <authorList>
            <consortium name="GenomeTrakr network: Whole genome sequencing for foodborne pathogen traceback"/>
        </authorList>
    </citation>
    <scope>NUCLEOTIDE SEQUENCE</scope>
    <source>
        <strain evidence="4">FDA00008985</strain>
    </source>
</reference>
<dbReference type="GO" id="GO:0003677">
    <property type="term" value="F:DNA binding"/>
    <property type="evidence" value="ECO:0007669"/>
    <property type="project" value="InterPro"/>
</dbReference>
<name>A0A614AXU8_SALSE</name>
<evidence type="ECO:0000256" key="1">
    <source>
        <dbReference type="ARBA" id="ARBA00008909"/>
    </source>
</evidence>
<dbReference type="Pfam" id="PF01446">
    <property type="entry name" value="Rep_1"/>
    <property type="match status" value="1"/>
</dbReference>
<protein>
    <submittedName>
        <fullName evidence="4">Uncharacterized protein</fullName>
    </submittedName>
</protein>
<organism evidence="4">
    <name type="scientific">Salmonella senftenberg</name>
    <dbReference type="NCBI Taxonomy" id="28150"/>
    <lineage>
        <taxon>Bacteria</taxon>
        <taxon>Pseudomonadati</taxon>
        <taxon>Pseudomonadota</taxon>
        <taxon>Gammaproteobacteria</taxon>
        <taxon>Enterobacterales</taxon>
        <taxon>Enterobacteriaceae</taxon>
        <taxon>Salmonella</taxon>
    </lineage>
</organism>
<evidence type="ECO:0000256" key="2">
    <source>
        <dbReference type="ARBA" id="ARBA00022705"/>
    </source>
</evidence>
<dbReference type="EMBL" id="AAKWII010000022">
    <property type="protein sequence ID" value="ECW4162004.1"/>
    <property type="molecule type" value="Genomic_DNA"/>
</dbReference>
<comment type="similarity">
    <text evidence="1">Belongs to the Gram-positive plasmids replication protein type 1 family.</text>
</comment>
<comment type="caution">
    <text evidence="4">The sequence shown here is derived from an EMBL/GenBank/DDBJ whole genome shotgun (WGS) entry which is preliminary data.</text>
</comment>
<proteinExistence type="inferred from homology"/>